<evidence type="ECO:0000259" key="3">
    <source>
        <dbReference type="Pfam" id="PF01648"/>
    </source>
</evidence>
<organism evidence="4 5">
    <name type="scientific">Xanthomonas rydalmerensis</name>
    <dbReference type="NCBI Taxonomy" id="3046274"/>
    <lineage>
        <taxon>Bacteria</taxon>
        <taxon>Pseudomonadati</taxon>
        <taxon>Pseudomonadota</taxon>
        <taxon>Gammaproteobacteria</taxon>
        <taxon>Lysobacterales</taxon>
        <taxon>Lysobacteraceae</taxon>
        <taxon>Xanthomonas</taxon>
    </lineage>
</organism>
<dbReference type="InterPro" id="IPR050559">
    <property type="entry name" value="P-Pant_transferase_sf"/>
</dbReference>
<feature type="domain" description="4'-phosphopantetheinyl transferase" evidence="3">
    <location>
        <begin position="95"/>
        <end position="201"/>
    </location>
</feature>
<name>A0ABZ0JLY1_9XANT</name>
<protein>
    <submittedName>
        <fullName evidence="4">4'-phosphopantetheinyl transferase superfamily protein</fullName>
    </submittedName>
</protein>
<evidence type="ECO:0000256" key="1">
    <source>
        <dbReference type="ARBA" id="ARBA00010990"/>
    </source>
</evidence>
<keyword evidence="5" id="KW-1185">Reference proteome</keyword>
<comment type="similarity">
    <text evidence="1">Belongs to the P-Pant transferase superfamily. Gsp/Sfp/HetI/AcpT family.</text>
</comment>
<proteinExistence type="inferred from homology"/>
<dbReference type="InterPro" id="IPR037143">
    <property type="entry name" value="4-PPantetheinyl_Trfase_dom_sf"/>
</dbReference>
<dbReference type="InterPro" id="IPR008278">
    <property type="entry name" value="4-PPantetheinyl_Trfase_dom"/>
</dbReference>
<accession>A0ABZ0JLY1</accession>
<evidence type="ECO:0000256" key="2">
    <source>
        <dbReference type="ARBA" id="ARBA00022679"/>
    </source>
</evidence>
<dbReference type="EMBL" id="CP126172">
    <property type="protein sequence ID" value="WOS40824.1"/>
    <property type="molecule type" value="Genomic_DNA"/>
</dbReference>
<dbReference type="SUPFAM" id="SSF56214">
    <property type="entry name" value="4'-phosphopantetheinyl transferase"/>
    <property type="match status" value="2"/>
</dbReference>
<dbReference type="RefSeq" id="WP_317844145.1">
    <property type="nucleotide sequence ID" value="NZ_CP126170.1"/>
</dbReference>
<gene>
    <name evidence="4" type="ORF">QN243_20955</name>
</gene>
<evidence type="ECO:0000313" key="5">
    <source>
        <dbReference type="Proteomes" id="UP001302020"/>
    </source>
</evidence>
<sequence length="213" mass="23150">MSESAPPPVAVAAEAPDWRVGPVALWLRPHPPRTSGEAQARRLLAGELAVPAAQLPLRRDARGRPGLHAPLAHVDTGWSHSGGYLLVAVATHARLGVDIERQRPRPRLLELAQRFFHPEEVALLAALAAPEREAVFFRLWCAKEALLKAHGHGIAFGLHRLRFAEDAAGALRLVWCDPGLGAAQAWHLYEWEAAPGYRAALAWCAEVPVETAS</sequence>
<dbReference type="Gene3D" id="3.90.470.20">
    <property type="entry name" value="4'-phosphopantetheinyl transferase domain"/>
    <property type="match status" value="1"/>
</dbReference>
<dbReference type="Pfam" id="PF01648">
    <property type="entry name" value="ACPS"/>
    <property type="match status" value="1"/>
</dbReference>
<dbReference type="PANTHER" id="PTHR12215:SF10">
    <property type="entry name" value="L-AMINOADIPATE-SEMIALDEHYDE DEHYDROGENASE-PHOSPHOPANTETHEINYL TRANSFERASE"/>
    <property type="match status" value="1"/>
</dbReference>
<dbReference type="Proteomes" id="UP001302020">
    <property type="component" value="Chromosome"/>
</dbReference>
<reference evidence="4 5" key="1">
    <citation type="submission" date="2023-05" db="EMBL/GenBank/DDBJ databases">
        <title>Xanthomonas rydalmerenesis sp. nov., a novel Xanthomonas species isolated from Fragaria x ananassa.</title>
        <authorList>
            <person name="McKnight D.J.E."/>
            <person name="Wong-Bajracharya J."/>
            <person name="Okoh E.B."/>
            <person name="Snijders F."/>
            <person name="Lidbetter F."/>
            <person name="Webster J."/>
            <person name="Djordjevic S.P."/>
            <person name="Bogema D.R."/>
            <person name="Chapman T.A."/>
        </authorList>
    </citation>
    <scope>NUCLEOTIDE SEQUENCE [LARGE SCALE GENOMIC DNA]</scope>
    <source>
        <strain evidence="4 5">DAR34883</strain>
    </source>
</reference>
<dbReference type="GO" id="GO:0016740">
    <property type="term" value="F:transferase activity"/>
    <property type="evidence" value="ECO:0007669"/>
    <property type="project" value="UniProtKB-KW"/>
</dbReference>
<keyword evidence="2 4" id="KW-0808">Transferase</keyword>
<evidence type="ECO:0000313" key="4">
    <source>
        <dbReference type="EMBL" id="WOS40824.1"/>
    </source>
</evidence>
<dbReference type="PANTHER" id="PTHR12215">
    <property type="entry name" value="PHOSPHOPANTETHEINE TRANSFERASE"/>
    <property type="match status" value="1"/>
</dbReference>